<evidence type="ECO:0000256" key="9">
    <source>
        <dbReference type="ARBA" id="ARBA00023136"/>
    </source>
</evidence>
<feature type="transmembrane region" description="Helical" evidence="10">
    <location>
        <begin position="212"/>
        <end position="232"/>
    </location>
</feature>
<evidence type="ECO:0000313" key="13">
    <source>
        <dbReference type="Proteomes" id="UP000775213"/>
    </source>
</evidence>
<dbReference type="GO" id="GO:0005262">
    <property type="term" value="F:calcium channel activity"/>
    <property type="evidence" value="ECO:0007669"/>
    <property type="project" value="TreeGrafter"/>
</dbReference>
<protein>
    <recommendedName>
        <fullName evidence="11">Calcium uniporter protein C-terminal domain-containing protein</fullName>
    </recommendedName>
</protein>
<dbReference type="Pfam" id="PF04678">
    <property type="entry name" value="MCU"/>
    <property type="match status" value="1"/>
</dbReference>
<gene>
    <name evidence="12" type="ORF">IEQ34_001808</name>
</gene>
<evidence type="ECO:0000256" key="8">
    <source>
        <dbReference type="ARBA" id="ARBA00023065"/>
    </source>
</evidence>
<dbReference type="GO" id="GO:0015292">
    <property type="term" value="F:uniporter activity"/>
    <property type="evidence" value="ECO:0007669"/>
    <property type="project" value="TreeGrafter"/>
</dbReference>
<comment type="caution">
    <text evidence="12">The sequence shown here is derived from an EMBL/GenBank/DDBJ whole genome shotgun (WGS) entry which is preliminary data.</text>
</comment>
<feature type="domain" description="Calcium uniporter protein C-terminal" evidence="11">
    <location>
        <begin position="140"/>
        <end position="296"/>
    </location>
</feature>
<proteinExistence type="inferred from homology"/>
<keyword evidence="4" id="KW-0109">Calcium transport</keyword>
<dbReference type="PANTHER" id="PTHR13462">
    <property type="entry name" value="CALCIUM UNIPORTER PROTEIN, MITOCHONDRIAL"/>
    <property type="match status" value="1"/>
</dbReference>
<keyword evidence="9 10" id="KW-0472">Membrane</keyword>
<dbReference type="Proteomes" id="UP000775213">
    <property type="component" value="Unassembled WGS sequence"/>
</dbReference>
<dbReference type="GO" id="GO:0036444">
    <property type="term" value="P:calcium import into the mitochondrion"/>
    <property type="evidence" value="ECO:0007669"/>
    <property type="project" value="TreeGrafter"/>
</dbReference>
<dbReference type="PANTHER" id="PTHR13462:SF31">
    <property type="entry name" value="CALCIUM UNIPORTER PROTEIN 1, MITOCHONDRIAL"/>
    <property type="match status" value="1"/>
</dbReference>
<evidence type="ECO:0000256" key="4">
    <source>
        <dbReference type="ARBA" id="ARBA00022568"/>
    </source>
</evidence>
<dbReference type="GO" id="GO:1990246">
    <property type="term" value="C:uniplex complex"/>
    <property type="evidence" value="ECO:0007669"/>
    <property type="project" value="TreeGrafter"/>
</dbReference>
<keyword evidence="7 10" id="KW-1133">Transmembrane helix</keyword>
<keyword evidence="3" id="KW-0813">Transport</keyword>
<organism evidence="12 13">
    <name type="scientific">Dendrobium chrysotoxum</name>
    <name type="common">Orchid</name>
    <dbReference type="NCBI Taxonomy" id="161865"/>
    <lineage>
        <taxon>Eukaryota</taxon>
        <taxon>Viridiplantae</taxon>
        <taxon>Streptophyta</taxon>
        <taxon>Embryophyta</taxon>
        <taxon>Tracheophyta</taxon>
        <taxon>Spermatophyta</taxon>
        <taxon>Magnoliopsida</taxon>
        <taxon>Liliopsida</taxon>
        <taxon>Asparagales</taxon>
        <taxon>Orchidaceae</taxon>
        <taxon>Epidendroideae</taxon>
        <taxon>Malaxideae</taxon>
        <taxon>Dendrobiinae</taxon>
        <taxon>Dendrobium</taxon>
    </lineage>
</organism>
<keyword evidence="8" id="KW-0406">Ion transport</keyword>
<evidence type="ECO:0000256" key="3">
    <source>
        <dbReference type="ARBA" id="ARBA00022448"/>
    </source>
</evidence>
<keyword evidence="13" id="KW-1185">Reference proteome</keyword>
<accession>A0AAV7H7U4</accession>
<evidence type="ECO:0000256" key="1">
    <source>
        <dbReference type="ARBA" id="ARBA00004141"/>
    </source>
</evidence>
<evidence type="ECO:0000256" key="2">
    <source>
        <dbReference type="ARBA" id="ARBA00005653"/>
    </source>
</evidence>
<comment type="similarity">
    <text evidence="2">Belongs to the MCU (TC 1.A.77) family.</text>
</comment>
<evidence type="ECO:0000259" key="11">
    <source>
        <dbReference type="Pfam" id="PF04678"/>
    </source>
</evidence>
<dbReference type="GO" id="GO:0051560">
    <property type="term" value="P:mitochondrial calcium ion homeostasis"/>
    <property type="evidence" value="ECO:0007669"/>
    <property type="project" value="InterPro"/>
</dbReference>
<dbReference type="InterPro" id="IPR006769">
    <property type="entry name" value="MCU_C"/>
</dbReference>
<feature type="transmembrane region" description="Helical" evidence="10">
    <location>
        <begin position="238"/>
        <end position="258"/>
    </location>
</feature>
<keyword evidence="5 10" id="KW-0812">Transmembrane</keyword>
<dbReference type="InterPro" id="IPR039055">
    <property type="entry name" value="MCU_fam"/>
</dbReference>
<evidence type="ECO:0000256" key="6">
    <source>
        <dbReference type="ARBA" id="ARBA00022837"/>
    </source>
</evidence>
<dbReference type="EMBL" id="JAGFBR010000002">
    <property type="protein sequence ID" value="KAH0470250.1"/>
    <property type="molecule type" value="Genomic_DNA"/>
</dbReference>
<sequence length="322" mass="36820">MALSRSRAHHFLDLAKANSSLSHILCSAPAPDQSPGYLHRILQRRTNVRQALSPVRFPLPVGDKLIDKIRGLNAGRIRLDLISQCLPSIACEITETEVKKVLKISQMEAVRSRLSAIPRSSIFYSEFHRICREQSNTDETASAIAQSLEESADVIALGNLVFLRPGEILKEIGRVIPPQPTNHEQRMKELKEMEAKKAEIDRKAAAGVRRELWFGLGFLVAQTLGFFRLTFWELSWDVMEPVCFFMTSIYFTAGYGFFLKTSRDPSFEGFFEIRFAAKQKRLLRDSNFDLRRFNELKQQARFSPLANERLSAGTNFKHSYQY</sequence>
<evidence type="ECO:0000256" key="7">
    <source>
        <dbReference type="ARBA" id="ARBA00022989"/>
    </source>
</evidence>
<comment type="subcellular location">
    <subcellularLocation>
        <location evidence="1">Membrane</location>
        <topology evidence="1">Multi-pass membrane protein</topology>
    </subcellularLocation>
</comment>
<dbReference type="AlphaFoldDB" id="A0AAV7H7U4"/>
<keyword evidence="6" id="KW-0106">Calcium</keyword>
<reference evidence="12 13" key="1">
    <citation type="journal article" date="2021" name="Hortic Res">
        <title>Chromosome-scale assembly of the Dendrobium chrysotoxum genome enhances the understanding of orchid evolution.</title>
        <authorList>
            <person name="Zhang Y."/>
            <person name="Zhang G.Q."/>
            <person name="Zhang D."/>
            <person name="Liu X.D."/>
            <person name="Xu X.Y."/>
            <person name="Sun W.H."/>
            <person name="Yu X."/>
            <person name="Zhu X."/>
            <person name="Wang Z.W."/>
            <person name="Zhao X."/>
            <person name="Zhong W.Y."/>
            <person name="Chen H."/>
            <person name="Yin W.L."/>
            <person name="Huang T."/>
            <person name="Niu S.C."/>
            <person name="Liu Z.J."/>
        </authorList>
    </citation>
    <scope>NUCLEOTIDE SEQUENCE [LARGE SCALE GENOMIC DNA]</scope>
    <source>
        <strain evidence="12">Lindl</strain>
    </source>
</reference>
<evidence type="ECO:0000256" key="5">
    <source>
        <dbReference type="ARBA" id="ARBA00022692"/>
    </source>
</evidence>
<evidence type="ECO:0000313" key="12">
    <source>
        <dbReference type="EMBL" id="KAH0470250.1"/>
    </source>
</evidence>
<evidence type="ECO:0000256" key="10">
    <source>
        <dbReference type="SAM" id="Phobius"/>
    </source>
</evidence>
<name>A0AAV7H7U4_DENCH</name>